<protein>
    <submittedName>
        <fullName evidence="1">Disease resistance RPP8-like protein 3</fullName>
    </submittedName>
</protein>
<organism evidence="1 2">
    <name type="scientific">Vitis vinifera</name>
    <name type="common">Grape</name>
    <dbReference type="NCBI Taxonomy" id="29760"/>
    <lineage>
        <taxon>Eukaryota</taxon>
        <taxon>Viridiplantae</taxon>
        <taxon>Streptophyta</taxon>
        <taxon>Embryophyta</taxon>
        <taxon>Tracheophyta</taxon>
        <taxon>Spermatophyta</taxon>
        <taxon>Magnoliopsida</taxon>
        <taxon>eudicotyledons</taxon>
        <taxon>Gunneridae</taxon>
        <taxon>Pentapetalae</taxon>
        <taxon>rosids</taxon>
        <taxon>Vitales</taxon>
        <taxon>Vitaceae</taxon>
        <taxon>Viteae</taxon>
        <taxon>Vitis</taxon>
    </lineage>
</organism>
<evidence type="ECO:0000313" key="1">
    <source>
        <dbReference type="EMBL" id="RVW42284.1"/>
    </source>
</evidence>
<proteinExistence type="predicted"/>
<dbReference type="SUPFAM" id="SSF52058">
    <property type="entry name" value="L domain-like"/>
    <property type="match status" value="1"/>
</dbReference>
<dbReference type="Gene3D" id="3.80.10.10">
    <property type="entry name" value="Ribonuclease Inhibitor"/>
    <property type="match status" value="1"/>
</dbReference>
<dbReference type="EMBL" id="QGNW01001406">
    <property type="protein sequence ID" value="RVW42284.1"/>
    <property type="molecule type" value="Genomic_DNA"/>
</dbReference>
<dbReference type="Proteomes" id="UP000288805">
    <property type="component" value="Unassembled WGS sequence"/>
</dbReference>
<reference evidence="1 2" key="1">
    <citation type="journal article" date="2018" name="PLoS Genet.">
        <title>Population sequencing reveals clonal diversity and ancestral inbreeding in the grapevine cultivar Chardonnay.</title>
        <authorList>
            <person name="Roach M.J."/>
            <person name="Johnson D.L."/>
            <person name="Bohlmann J."/>
            <person name="van Vuuren H.J."/>
            <person name="Jones S.J."/>
            <person name="Pretorius I.S."/>
            <person name="Schmidt S.A."/>
            <person name="Borneman A.R."/>
        </authorList>
    </citation>
    <scope>NUCLEOTIDE SEQUENCE [LARGE SCALE GENOMIC DNA]</scope>
    <source>
        <strain evidence="2">cv. Chardonnay</strain>
        <tissue evidence="1">Leaf</tissue>
    </source>
</reference>
<sequence length="394" mass="45489">MRVKGEVSAVKKMKYGFHPSDVVNDGEVMQNGSWCLLGSSLVPTPRPPHPGMNYAMQKWGVEDSSAVNSNVRIVQKNRDEGANNCINFEPRKWYTSPVSSNILSTNSSCRPLDAEEVLLEELHIIKSVKMKWLRHLYLPRYLDVENSKVQWDNLSNLEMLKHFDGEQWVVQDLVHLTKLRKLKITNVNSFIELEVILKPSSLISNDLHSLRLHLVKTKMEEVDLRLVLMCQYLYMLFLGGEISNLPGRHHFPPKLTLRDSHLKQYPMPILERLLINLTILDLWSDFYTGEEMVFSKKGFPPLKYLPLFHTFSLQRLMVDKSAMPSLKSLMLGMCISLEMVPEGLRCITTLQKLRIDYMPREFVDKLQVINGKEGEDFYKVQLMPCIDLTITCPP</sequence>
<dbReference type="PANTHER" id="PTHR15140">
    <property type="entry name" value="TUBULIN-SPECIFIC CHAPERONE E"/>
    <property type="match status" value="1"/>
</dbReference>
<name>A0A438E3M5_VITVI</name>
<gene>
    <name evidence="1" type="primary">RPP8L3_10</name>
    <name evidence="1" type="ORF">CK203_085057</name>
</gene>
<dbReference type="InterPro" id="IPR032675">
    <property type="entry name" value="LRR_dom_sf"/>
</dbReference>
<dbReference type="PANTHER" id="PTHR15140:SF37">
    <property type="entry name" value="UBIQUITIN-LIKE DOMAIN-CONTAINING PROTEIN"/>
    <property type="match status" value="1"/>
</dbReference>
<comment type="caution">
    <text evidence="1">The sequence shown here is derived from an EMBL/GenBank/DDBJ whole genome shotgun (WGS) entry which is preliminary data.</text>
</comment>
<accession>A0A438E3M5</accession>
<dbReference type="AlphaFoldDB" id="A0A438E3M5"/>
<evidence type="ECO:0000313" key="2">
    <source>
        <dbReference type="Proteomes" id="UP000288805"/>
    </source>
</evidence>
<dbReference type="OrthoDB" id="1113350at2759"/>